<dbReference type="CDD" id="cd02968">
    <property type="entry name" value="SCO"/>
    <property type="match status" value="1"/>
</dbReference>
<evidence type="ECO:0000256" key="1">
    <source>
        <dbReference type="ARBA" id="ARBA00010996"/>
    </source>
</evidence>
<keyword evidence="2" id="KW-0479">Metal-binding</keyword>
<feature type="disulfide bond" description="Redox-active" evidence="3">
    <location>
        <begin position="91"/>
        <end position="95"/>
    </location>
</feature>
<name>A0A3N2CV74_9ACTN</name>
<dbReference type="SUPFAM" id="SSF52833">
    <property type="entry name" value="Thioredoxin-like"/>
    <property type="match status" value="1"/>
</dbReference>
<dbReference type="Gene3D" id="3.40.30.10">
    <property type="entry name" value="Glutaredoxin"/>
    <property type="match status" value="1"/>
</dbReference>
<accession>A0A3N2CV74</accession>
<feature type="signal peptide" evidence="4">
    <location>
        <begin position="1"/>
        <end position="29"/>
    </location>
</feature>
<feature type="chain" id="PRO_5018094884" evidence="4">
    <location>
        <begin position="30"/>
        <end position="219"/>
    </location>
</feature>
<dbReference type="PROSITE" id="PS51257">
    <property type="entry name" value="PROKAR_LIPOPROTEIN"/>
    <property type="match status" value="1"/>
</dbReference>
<proteinExistence type="inferred from homology"/>
<keyword evidence="6" id="KW-1185">Reference proteome</keyword>
<keyword evidence="3" id="KW-1015">Disulfide bond</keyword>
<feature type="binding site" evidence="2">
    <location>
        <position position="95"/>
    </location>
    <ligand>
        <name>Cu cation</name>
        <dbReference type="ChEBI" id="CHEBI:23378"/>
    </ligand>
</feature>
<comment type="similarity">
    <text evidence="1">Belongs to the SCO1/2 family.</text>
</comment>
<dbReference type="PANTHER" id="PTHR12151">
    <property type="entry name" value="ELECTRON TRANSPORT PROTIN SCO1/SENC FAMILY MEMBER"/>
    <property type="match status" value="1"/>
</dbReference>
<gene>
    <name evidence="5" type="ORF">EDD33_2302</name>
</gene>
<dbReference type="AlphaFoldDB" id="A0A3N2CV74"/>
<dbReference type="Proteomes" id="UP000281738">
    <property type="component" value="Unassembled WGS sequence"/>
</dbReference>
<evidence type="ECO:0000256" key="2">
    <source>
        <dbReference type="PIRSR" id="PIRSR603782-1"/>
    </source>
</evidence>
<dbReference type="PANTHER" id="PTHR12151:SF25">
    <property type="entry name" value="LINALOOL DEHYDRATASE_ISOMERASE DOMAIN-CONTAINING PROTEIN"/>
    <property type="match status" value="1"/>
</dbReference>
<dbReference type="OrthoDB" id="9790194at2"/>
<dbReference type="RefSeq" id="WP_123390937.1">
    <property type="nucleotide sequence ID" value="NZ_RKHO01000001.1"/>
</dbReference>
<evidence type="ECO:0000256" key="4">
    <source>
        <dbReference type="SAM" id="SignalP"/>
    </source>
</evidence>
<dbReference type="InterPro" id="IPR036249">
    <property type="entry name" value="Thioredoxin-like_sf"/>
</dbReference>
<evidence type="ECO:0000256" key="3">
    <source>
        <dbReference type="PIRSR" id="PIRSR603782-2"/>
    </source>
</evidence>
<feature type="binding site" evidence="2">
    <location>
        <position position="91"/>
    </location>
    <ligand>
        <name>Cu cation</name>
        <dbReference type="ChEBI" id="CHEBI:23378"/>
    </ligand>
</feature>
<dbReference type="EMBL" id="RKHO01000001">
    <property type="protein sequence ID" value="ROR91435.1"/>
    <property type="molecule type" value="Genomic_DNA"/>
</dbReference>
<reference evidence="5 6" key="1">
    <citation type="submission" date="2018-11" db="EMBL/GenBank/DDBJ databases">
        <title>Sequencing the genomes of 1000 actinobacteria strains.</title>
        <authorList>
            <person name="Klenk H.-P."/>
        </authorList>
    </citation>
    <scope>NUCLEOTIDE SEQUENCE [LARGE SCALE GENOMIC DNA]</scope>
    <source>
        <strain evidence="5 6">DSM 12652</strain>
    </source>
</reference>
<dbReference type="GO" id="GO:0046872">
    <property type="term" value="F:metal ion binding"/>
    <property type="evidence" value="ECO:0007669"/>
    <property type="project" value="UniProtKB-KW"/>
</dbReference>
<evidence type="ECO:0000313" key="6">
    <source>
        <dbReference type="Proteomes" id="UP000281738"/>
    </source>
</evidence>
<dbReference type="InterPro" id="IPR003782">
    <property type="entry name" value="SCO1/SenC"/>
</dbReference>
<dbReference type="Pfam" id="PF02630">
    <property type="entry name" value="SCO1-SenC"/>
    <property type="match status" value="1"/>
</dbReference>
<feature type="binding site" evidence="2">
    <location>
        <position position="181"/>
    </location>
    <ligand>
        <name>Cu cation</name>
        <dbReference type="ChEBI" id="CHEBI:23378"/>
    </ligand>
</feature>
<comment type="caution">
    <text evidence="5">The sequence shown here is derived from an EMBL/GenBank/DDBJ whole genome shotgun (WGS) entry which is preliminary data.</text>
</comment>
<organism evidence="5 6">
    <name type="scientific">Nocardioides aurantiacus</name>
    <dbReference type="NCBI Taxonomy" id="86796"/>
    <lineage>
        <taxon>Bacteria</taxon>
        <taxon>Bacillati</taxon>
        <taxon>Actinomycetota</taxon>
        <taxon>Actinomycetes</taxon>
        <taxon>Propionibacteriales</taxon>
        <taxon>Nocardioidaceae</taxon>
        <taxon>Nocardioides</taxon>
    </lineage>
</organism>
<evidence type="ECO:0000313" key="5">
    <source>
        <dbReference type="EMBL" id="ROR91435.1"/>
    </source>
</evidence>
<protein>
    <submittedName>
        <fullName evidence="5">Protein SCO1/2</fullName>
    </submittedName>
</protein>
<sequence length="219" mass="23047">MARRGHRGTLALAGAATALTLLLSGCGGAGDTGAPVTGITTNDDDGYRGIGMGQDAYRVPEVAGLTDTEGRPFDLATQDERTLVFFGYTKCPDICQVVMSTIASAVAKLSPEDKARLQMVFVTTDPARDTREVLRTYLDRYDPSFEGVTGSLADVVALGKPMDILVEKGRKLPSGGYEVDHSTVVISVEGGRGDLVWTGATSPSDMAADLEKVLQEDAG</sequence>
<keyword evidence="4" id="KW-0732">Signal</keyword>
<keyword evidence="2" id="KW-0186">Copper</keyword>